<dbReference type="GO" id="GO:0005737">
    <property type="term" value="C:cytoplasm"/>
    <property type="evidence" value="ECO:0007669"/>
    <property type="project" value="TreeGrafter"/>
</dbReference>
<protein>
    <recommendedName>
        <fullName evidence="6">O-succinylhomoserine sulfhydrylase</fullName>
    </recommendedName>
</protein>
<reference evidence="10" key="1">
    <citation type="submission" date="2015-05" db="EMBL/GenBank/DDBJ databases">
        <title>Permanent draft genome of Rhodopirellula islandicus K833.</title>
        <authorList>
            <person name="Kizina J."/>
            <person name="Richter M."/>
            <person name="Glockner F.O."/>
            <person name="Harder J."/>
        </authorList>
    </citation>
    <scope>NUCLEOTIDE SEQUENCE [LARGE SCALE GENOMIC DNA]</scope>
    <source>
        <strain evidence="10">K833</strain>
    </source>
</reference>
<evidence type="ECO:0000256" key="5">
    <source>
        <dbReference type="ARBA" id="ARBA00060995"/>
    </source>
</evidence>
<dbReference type="PROSITE" id="PS00868">
    <property type="entry name" value="CYS_MET_METAB_PP"/>
    <property type="match status" value="1"/>
</dbReference>
<dbReference type="Gene3D" id="3.40.640.10">
    <property type="entry name" value="Type I PLP-dependent aspartate aminotransferase-like (Major domain)"/>
    <property type="match status" value="1"/>
</dbReference>
<evidence type="ECO:0000313" key="10">
    <source>
        <dbReference type="EMBL" id="KLU03201.1"/>
    </source>
</evidence>
<dbReference type="AlphaFoldDB" id="A0A0J1B9N6"/>
<feature type="modified residue" description="N6-(pyridoxal phosphate)lysine" evidence="7">
    <location>
        <position position="215"/>
    </location>
</feature>
<keyword evidence="11" id="KW-1185">Reference proteome</keyword>
<comment type="caution">
    <text evidence="10">The sequence shown here is derived from an EMBL/GenBank/DDBJ whole genome shotgun (WGS) entry which is preliminary data.</text>
</comment>
<comment type="subunit">
    <text evidence="2">Homotetramer.</text>
</comment>
<evidence type="ECO:0000256" key="1">
    <source>
        <dbReference type="ARBA" id="ARBA00001933"/>
    </source>
</evidence>
<evidence type="ECO:0000256" key="4">
    <source>
        <dbReference type="ARBA" id="ARBA00022898"/>
    </source>
</evidence>
<dbReference type="CDD" id="cd00614">
    <property type="entry name" value="CGS_like"/>
    <property type="match status" value="1"/>
</dbReference>
<dbReference type="EMBL" id="LECT01000038">
    <property type="protein sequence ID" value="KLU03201.1"/>
    <property type="molecule type" value="Genomic_DNA"/>
</dbReference>
<dbReference type="PIRSF" id="PIRSF001434">
    <property type="entry name" value="CGS"/>
    <property type="match status" value="1"/>
</dbReference>
<evidence type="ECO:0000256" key="7">
    <source>
        <dbReference type="PIRSR" id="PIRSR001434-2"/>
    </source>
</evidence>
<dbReference type="Proteomes" id="UP000036367">
    <property type="component" value="Unassembled WGS sequence"/>
</dbReference>
<dbReference type="InterPro" id="IPR054542">
    <property type="entry name" value="Cys_met_metab_PP"/>
</dbReference>
<evidence type="ECO:0000256" key="8">
    <source>
        <dbReference type="RuleBase" id="RU362118"/>
    </source>
</evidence>
<dbReference type="PANTHER" id="PTHR43797:SF2">
    <property type="entry name" value="HOMOCYSTEINE_CYSTEINE SYNTHASE"/>
    <property type="match status" value="1"/>
</dbReference>
<proteinExistence type="inferred from homology"/>
<dbReference type="InterPro" id="IPR006235">
    <property type="entry name" value="OAc-hSer/O-AcSer_sulfhydrylase"/>
</dbReference>
<dbReference type="GO" id="GO:0019346">
    <property type="term" value="P:transsulfuration"/>
    <property type="evidence" value="ECO:0007669"/>
    <property type="project" value="InterPro"/>
</dbReference>
<dbReference type="InterPro" id="IPR015424">
    <property type="entry name" value="PyrdxlP-dep_Trfase"/>
</dbReference>
<dbReference type="OrthoDB" id="9780685at2"/>
<name>A0A0J1B9N6_RHOIS</name>
<dbReference type="RefSeq" id="WP_047815762.1">
    <property type="nucleotide sequence ID" value="NZ_LECT01000038.1"/>
</dbReference>
<dbReference type="GO" id="GO:0006535">
    <property type="term" value="P:cysteine biosynthetic process from serine"/>
    <property type="evidence" value="ECO:0007669"/>
    <property type="project" value="TreeGrafter"/>
</dbReference>
<evidence type="ECO:0000256" key="2">
    <source>
        <dbReference type="ARBA" id="ARBA00011881"/>
    </source>
</evidence>
<dbReference type="SUPFAM" id="SSF53383">
    <property type="entry name" value="PLP-dependent transferases"/>
    <property type="match status" value="1"/>
</dbReference>
<evidence type="ECO:0000256" key="9">
    <source>
        <dbReference type="SAM" id="MobiDB-lite"/>
    </source>
</evidence>
<accession>A0A0J1B9N6</accession>
<dbReference type="GO" id="GO:0071269">
    <property type="term" value="P:L-homocysteine biosynthetic process"/>
    <property type="evidence" value="ECO:0007669"/>
    <property type="project" value="TreeGrafter"/>
</dbReference>
<dbReference type="FunFam" id="3.90.1150.10:FF:000033">
    <property type="entry name" value="Cystathionine gamma-synthase"/>
    <property type="match status" value="1"/>
</dbReference>
<dbReference type="GO" id="GO:0004124">
    <property type="term" value="F:cysteine synthase activity"/>
    <property type="evidence" value="ECO:0007669"/>
    <property type="project" value="TreeGrafter"/>
</dbReference>
<dbReference type="GO" id="GO:0030170">
    <property type="term" value="F:pyridoxal phosphate binding"/>
    <property type="evidence" value="ECO:0007669"/>
    <property type="project" value="InterPro"/>
</dbReference>
<feature type="region of interest" description="Disordered" evidence="9">
    <location>
        <begin position="1"/>
        <end position="23"/>
    </location>
</feature>
<dbReference type="FunFam" id="3.40.640.10:FF:000035">
    <property type="entry name" value="O-succinylhomoserine sulfhydrylase"/>
    <property type="match status" value="1"/>
</dbReference>
<feature type="compositionally biased region" description="Polar residues" evidence="9">
    <location>
        <begin position="1"/>
        <end position="10"/>
    </location>
</feature>
<keyword evidence="4 7" id="KW-0663">Pyridoxal phosphate</keyword>
<dbReference type="InterPro" id="IPR015421">
    <property type="entry name" value="PyrdxlP-dep_Trfase_major"/>
</dbReference>
<dbReference type="STRING" id="595434.RISK_004513"/>
<dbReference type="NCBIfam" id="TIGR01326">
    <property type="entry name" value="OAH_OAS_sulfhy"/>
    <property type="match status" value="1"/>
</dbReference>
<dbReference type="InterPro" id="IPR000277">
    <property type="entry name" value="Cys/Met-Metab_PyrdxlP-dep_enz"/>
</dbReference>
<gene>
    <name evidence="10" type="ORF">RISK_004513</name>
</gene>
<evidence type="ECO:0000256" key="6">
    <source>
        <dbReference type="ARBA" id="ARBA00071157"/>
    </source>
</evidence>
<comment type="cofactor">
    <cofactor evidence="1 8">
        <name>pyridoxal 5'-phosphate</name>
        <dbReference type="ChEBI" id="CHEBI:597326"/>
    </cofactor>
</comment>
<dbReference type="InterPro" id="IPR015422">
    <property type="entry name" value="PyrdxlP-dep_Trfase_small"/>
</dbReference>
<evidence type="ECO:0000313" key="11">
    <source>
        <dbReference type="Proteomes" id="UP000036367"/>
    </source>
</evidence>
<dbReference type="Pfam" id="PF01053">
    <property type="entry name" value="Cys_Met_Meta_PP"/>
    <property type="match status" value="1"/>
</dbReference>
<keyword evidence="3 10" id="KW-0808">Transferase</keyword>
<dbReference type="PANTHER" id="PTHR43797">
    <property type="entry name" value="HOMOCYSTEINE/CYSTEINE SYNTHASE"/>
    <property type="match status" value="1"/>
</dbReference>
<organism evidence="10 11">
    <name type="scientific">Rhodopirellula islandica</name>
    <dbReference type="NCBI Taxonomy" id="595434"/>
    <lineage>
        <taxon>Bacteria</taxon>
        <taxon>Pseudomonadati</taxon>
        <taxon>Planctomycetota</taxon>
        <taxon>Planctomycetia</taxon>
        <taxon>Pirellulales</taxon>
        <taxon>Pirellulaceae</taxon>
        <taxon>Rhodopirellula</taxon>
    </lineage>
</organism>
<dbReference type="PATRIC" id="fig|595434.4.peg.4286"/>
<sequence length="439" mass="47770">MSADPTQNHRLATRALHAGQVADPTTKSRAVPIYATTSYQFDSTDHAAALFGLAEFGNIYSRLMNPTVDVLEKRIAAMDGGATGLCFASGQAAITAAVLAIAHSGQNIISSTSLYGGTWTLFTQTLKNLGIEVRFFDPDHPEKIHELVDENTRLVYMESIGNPRNDVPDFKAIADAAHSAPHGAIPLLCDNTVMTPYLLRPIEHGIDIVIYSTTKFLGGHGTHIGGCIVDSGNFKWADQPEKWPEFCAPSPSYHGAVFEEHLRGMGNIAYNVHIRTHWLRDTGAAMSPFAAFLFLQGIETLHLRMPRHCENAMKVAEFLEAHDAVEWVNYPGLKSHTHHAMAEKYLPNGKGAILGFGIKGGMEAGKKFINACQLCSHLANIGDAKTLVIHPASTTHQQLTEDEQRRAGVSPEYVRVSVGIEDIDDILDDLKQALAVATA</sequence>
<evidence type="ECO:0000256" key="3">
    <source>
        <dbReference type="ARBA" id="ARBA00022679"/>
    </source>
</evidence>
<comment type="similarity">
    <text evidence="5">Belongs to the trans-sulfuration enzymes family. MetZ subfamily.</text>
</comment>
<dbReference type="GO" id="GO:0003961">
    <property type="term" value="F:O-acetylhomoserine aminocarboxypropyltransferase activity"/>
    <property type="evidence" value="ECO:0007669"/>
    <property type="project" value="TreeGrafter"/>
</dbReference>
<dbReference type="Gene3D" id="3.90.1150.10">
    <property type="entry name" value="Aspartate Aminotransferase, domain 1"/>
    <property type="match status" value="1"/>
</dbReference>